<dbReference type="Proteomes" id="UP001378188">
    <property type="component" value="Unassembled WGS sequence"/>
</dbReference>
<organism evidence="3 4">
    <name type="scientific">Microbaculum marinum</name>
    <dbReference type="NCBI Taxonomy" id="1764581"/>
    <lineage>
        <taxon>Bacteria</taxon>
        <taxon>Pseudomonadati</taxon>
        <taxon>Pseudomonadota</taxon>
        <taxon>Alphaproteobacteria</taxon>
        <taxon>Hyphomicrobiales</taxon>
        <taxon>Tepidamorphaceae</taxon>
        <taxon>Microbaculum</taxon>
    </lineage>
</organism>
<dbReference type="RefSeq" id="WP_340331247.1">
    <property type="nucleotide sequence ID" value="NZ_JAZHOF010000008.1"/>
</dbReference>
<dbReference type="PANTHER" id="PTHR43569:SF1">
    <property type="entry name" value="BLL3371 PROTEIN"/>
    <property type="match status" value="1"/>
</dbReference>
<dbReference type="InterPro" id="IPR032466">
    <property type="entry name" value="Metal_Hydrolase"/>
</dbReference>
<proteinExistence type="inferred from homology"/>
<reference evidence="3 4" key="1">
    <citation type="submission" date="2024-02" db="EMBL/GenBank/DDBJ databases">
        <title>Genome analysis and characterization of Microbaculum marinisediminis sp. nov., isolated from marine sediment.</title>
        <authorList>
            <person name="Du Z.-J."/>
            <person name="Ye Y.-Q."/>
            <person name="Zhang Z.-R."/>
            <person name="Yuan S.-M."/>
            <person name="Zhang X.-Y."/>
        </authorList>
    </citation>
    <scope>NUCLEOTIDE SEQUENCE [LARGE SCALE GENOMIC DNA]</scope>
    <source>
        <strain evidence="3 4">SDUM1044001</strain>
    </source>
</reference>
<dbReference type="InterPro" id="IPR052350">
    <property type="entry name" value="Metallo-dep_Lactonases"/>
</dbReference>
<sequence length="358" mass="39456">MTPQERRTWVRAMGARADWWKRRQEAIVAPDLEVVDAHLHLWDERDFPDPQDAANPLRTSRYLVDEYLRDAGRGHTVTECVYIDCGSSYYTDGPASLRPVGETEYAAGLAEAMAASGGPTRIGAIVGFADLRDRDLDTVLDAHEARGGGLFRGIRQSGARLEDPSARLLAGAAPPGLYAEPAFRRGVARLGERGMTFDAFQFHFQAEQFVALAKSAPGTTMIVNHLGTPIGYTPGPASRDPVFVEWARGVEQMADLPNVVMKLGGIASIVTGYDAHRRDRPPSAQDFVDERGAYFHHAIRCFGAERCMFETNFPVDSVAIGYDGVWNAYKLMAMDYDAGARDALLAGTTRRVYRMHVE</sequence>
<evidence type="ECO:0000256" key="1">
    <source>
        <dbReference type="ARBA" id="ARBA00038310"/>
    </source>
</evidence>
<evidence type="ECO:0000259" key="2">
    <source>
        <dbReference type="Pfam" id="PF04909"/>
    </source>
</evidence>
<dbReference type="Pfam" id="PF04909">
    <property type="entry name" value="Amidohydro_2"/>
    <property type="match status" value="1"/>
</dbReference>
<dbReference type="SUPFAM" id="SSF51556">
    <property type="entry name" value="Metallo-dependent hydrolases"/>
    <property type="match status" value="1"/>
</dbReference>
<dbReference type="InterPro" id="IPR006680">
    <property type="entry name" value="Amidohydro-rel"/>
</dbReference>
<accession>A0AAW9RX27</accession>
<evidence type="ECO:0000313" key="3">
    <source>
        <dbReference type="EMBL" id="MEJ8573544.1"/>
    </source>
</evidence>
<protein>
    <submittedName>
        <fullName evidence="3">Amidohydrolase family protein</fullName>
    </submittedName>
</protein>
<keyword evidence="4" id="KW-1185">Reference proteome</keyword>
<comment type="caution">
    <text evidence="3">The sequence shown here is derived from an EMBL/GenBank/DDBJ whole genome shotgun (WGS) entry which is preliminary data.</text>
</comment>
<dbReference type="AlphaFoldDB" id="A0AAW9RX27"/>
<gene>
    <name evidence="3" type="ORF">V3328_18790</name>
</gene>
<dbReference type="PANTHER" id="PTHR43569">
    <property type="entry name" value="AMIDOHYDROLASE"/>
    <property type="match status" value="1"/>
</dbReference>
<name>A0AAW9RX27_9HYPH</name>
<evidence type="ECO:0000313" key="4">
    <source>
        <dbReference type="Proteomes" id="UP001378188"/>
    </source>
</evidence>
<feature type="domain" description="Amidohydrolase-related" evidence="2">
    <location>
        <begin position="35"/>
        <end position="354"/>
    </location>
</feature>
<dbReference type="Gene3D" id="3.20.20.140">
    <property type="entry name" value="Metal-dependent hydrolases"/>
    <property type="match status" value="1"/>
</dbReference>
<dbReference type="GO" id="GO:0016787">
    <property type="term" value="F:hydrolase activity"/>
    <property type="evidence" value="ECO:0007669"/>
    <property type="project" value="InterPro"/>
</dbReference>
<dbReference type="EMBL" id="JAZHOF010000008">
    <property type="protein sequence ID" value="MEJ8573544.1"/>
    <property type="molecule type" value="Genomic_DNA"/>
</dbReference>
<comment type="similarity">
    <text evidence="1">Belongs to the metallo-dependent hydrolases superfamily.</text>
</comment>